<feature type="region of interest" description="Disordered" evidence="1">
    <location>
        <begin position="1"/>
        <end position="46"/>
    </location>
</feature>
<organism evidence="2 3">
    <name type="scientific">Apiospora hydei</name>
    <dbReference type="NCBI Taxonomy" id="1337664"/>
    <lineage>
        <taxon>Eukaryota</taxon>
        <taxon>Fungi</taxon>
        <taxon>Dikarya</taxon>
        <taxon>Ascomycota</taxon>
        <taxon>Pezizomycotina</taxon>
        <taxon>Sordariomycetes</taxon>
        <taxon>Xylariomycetidae</taxon>
        <taxon>Amphisphaeriales</taxon>
        <taxon>Apiosporaceae</taxon>
        <taxon>Apiospora</taxon>
    </lineage>
</organism>
<dbReference type="RefSeq" id="XP_066664304.1">
    <property type="nucleotide sequence ID" value="XM_066815014.1"/>
</dbReference>
<comment type="caution">
    <text evidence="2">The sequence shown here is derived from an EMBL/GenBank/DDBJ whole genome shotgun (WGS) entry which is preliminary data.</text>
</comment>
<proteinExistence type="predicted"/>
<dbReference type="GeneID" id="92048074"/>
<feature type="region of interest" description="Disordered" evidence="1">
    <location>
        <begin position="58"/>
        <end position="135"/>
    </location>
</feature>
<protein>
    <submittedName>
        <fullName evidence="2">Uncharacterized protein</fullName>
    </submittedName>
</protein>
<gene>
    <name evidence="2" type="ORF">PG997_010699</name>
</gene>
<feature type="compositionally biased region" description="Low complexity" evidence="1">
    <location>
        <begin position="58"/>
        <end position="67"/>
    </location>
</feature>
<evidence type="ECO:0000313" key="3">
    <source>
        <dbReference type="Proteomes" id="UP001433268"/>
    </source>
</evidence>
<evidence type="ECO:0000256" key="1">
    <source>
        <dbReference type="SAM" id="MobiDB-lite"/>
    </source>
</evidence>
<accession>A0ABR1VGX9</accession>
<keyword evidence="3" id="KW-1185">Reference proteome</keyword>
<feature type="compositionally biased region" description="Low complexity" evidence="1">
    <location>
        <begin position="125"/>
        <end position="135"/>
    </location>
</feature>
<reference evidence="2 3" key="1">
    <citation type="submission" date="2023-01" db="EMBL/GenBank/DDBJ databases">
        <title>Analysis of 21 Apiospora genomes using comparative genomics revels a genus with tremendous synthesis potential of carbohydrate active enzymes and secondary metabolites.</title>
        <authorList>
            <person name="Sorensen T."/>
        </authorList>
    </citation>
    <scope>NUCLEOTIDE SEQUENCE [LARGE SCALE GENOMIC DNA]</scope>
    <source>
        <strain evidence="2 3">CBS 114990</strain>
    </source>
</reference>
<name>A0ABR1VGX9_9PEZI</name>
<dbReference type="EMBL" id="JAQQWN010000008">
    <property type="protein sequence ID" value="KAK8070496.1"/>
    <property type="molecule type" value="Genomic_DNA"/>
</dbReference>
<evidence type="ECO:0000313" key="2">
    <source>
        <dbReference type="EMBL" id="KAK8070496.1"/>
    </source>
</evidence>
<feature type="compositionally biased region" description="Basic and acidic residues" evidence="1">
    <location>
        <begin position="24"/>
        <end position="46"/>
    </location>
</feature>
<sequence length="241" mass="26083">MINNVMDTRHMAVNSRPSANSKARRTEKEIPDWKPSHKRNDSKKDAGSIAHIRDISQQCLQQQQHPRQSARTGSSLAIRRRTGGRLRSPSLPSISEGRHHGSNCGNDDDCPKTACPIVPPPPPYSTTSSNNASEAAATEKAAAAAVQGLRKSNEALLDLVTELISLVPTHFPVHELIRRREEARELAETASASAAAAALVVEKQGKLYSGTTTTLGEVIEAETRKAPFVKGHHPRSKSSVL</sequence>
<dbReference type="Proteomes" id="UP001433268">
    <property type="component" value="Unassembled WGS sequence"/>
</dbReference>